<dbReference type="GO" id="GO:0005737">
    <property type="term" value="C:cytoplasm"/>
    <property type="evidence" value="ECO:0007669"/>
    <property type="project" value="UniProtKB-SubCell"/>
</dbReference>
<reference evidence="24" key="1">
    <citation type="submission" date="2022-07" db="EMBL/GenBank/DDBJ databases">
        <title>Genome analysis of Parmales, a sister group of diatoms, reveals the evolutionary specialization of diatoms from phago-mixotrophs to photoautotrophs.</title>
        <authorList>
            <person name="Ban H."/>
            <person name="Sato S."/>
            <person name="Yoshikawa S."/>
            <person name="Kazumasa Y."/>
            <person name="Nakamura Y."/>
            <person name="Ichinomiya M."/>
            <person name="Saitoh K."/>
            <person name="Sato N."/>
            <person name="Blanc-Mathieu R."/>
            <person name="Endo H."/>
            <person name="Kuwata A."/>
            <person name="Ogata H."/>
        </authorList>
    </citation>
    <scope>NUCLEOTIDE SEQUENCE</scope>
</reference>
<feature type="active site" description="Proton acceptor" evidence="19">
    <location>
        <position position="324"/>
    </location>
</feature>
<gene>
    <name evidence="24" type="ORF">TrRE_jg12854</name>
</gene>
<evidence type="ECO:0000256" key="10">
    <source>
        <dbReference type="ARBA" id="ARBA00022723"/>
    </source>
</evidence>
<dbReference type="InterPro" id="IPR051272">
    <property type="entry name" value="RIO-type_Ser/Thr_kinase"/>
</dbReference>
<dbReference type="OrthoDB" id="205248at2759"/>
<comment type="catalytic activity">
    <reaction evidence="16 18">
        <text>L-threonyl-[protein] + ATP = O-phospho-L-threonyl-[protein] + ADP + H(+)</text>
        <dbReference type="Rhea" id="RHEA:46608"/>
        <dbReference type="Rhea" id="RHEA-COMP:11060"/>
        <dbReference type="Rhea" id="RHEA-COMP:11605"/>
        <dbReference type="ChEBI" id="CHEBI:15378"/>
        <dbReference type="ChEBI" id="CHEBI:30013"/>
        <dbReference type="ChEBI" id="CHEBI:30616"/>
        <dbReference type="ChEBI" id="CHEBI:61977"/>
        <dbReference type="ChEBI" id="CHEBI:456216"/>
        <dbReference type="EC" id="2.7.11.1"/>
    </reaction>
</comment>
<dbReference type="GO" id="GO:0016787">
    <property type="term" value="F:hydrolase activity"/>
    <property type="evidence" value="ECO:0007669"/>
    <property type="project" value="UniProtKB-KW"/>
</dbReference>
<keyword evidence="6" id="KW-0963">Cytoplasm</keyword>
<evidence type="ECO:0000256" key="5">
    <source>
        <dbReference type="ARBA" id="ARBA00016038"/>
    </source>
</evidence>
<keyword evidence="8 18" id="KW-0723">Serine/threonine-protein kinase</keyword>
<evidence type="ECO:0000256" key="8">
    <source>
        <dbReference type="ARBA" id="ARBA00022527"/>
    </source>
</evidence>
<feature type="region of interest" description="Disordered" evidence="22">
    <location>
        <begin position="1"/>
        <end position="40"/>
    </location>
</feature>
<feature type="binding site" evidence="21">
    <location>
        <position position="324"/>
    </location>
    <ligand>
        <name>Mg(2+)</name>
        <dbReference type="ChEBI" id="CHEBI:18420"/>
    </ligand>
</feature>
<feature type="compositionally biased region" description="Acidic residues" evidence="22">
    <location>
        <begin position="508"/>
        <end position="517"/>
    </location>
</feature>
<comment type="similarity">
    <text evidence="3 18">Belongs to the protein kinase superfamily. RIO-type Ser/Thr kinase family.</text>
</comment>
<dbReference type="InterPro" id="IPR018935">
    <property type="entry name" value="RIO_kinase_CS"/>
</dbReference>
<feature type="compositionally biased region" description="Low complexity" evidence="22">
    <location>
        <begin position="89"/>
        <end position="98"/>
    </location>
</feature>
<dbReference type="GO" id="GO:0005524">
    <property type="term" value="F:ATP binding"/>
    <property type="evidence" value="ECO:0007669"/>
    <property type="project" value="UniProtKB-KW"/>
</dbReference>
<evidence type="ECO:0000256" key="16">
    <source>
        <dbReference type="ARBA" id="ARBA00047899"/>
    </source>
</evidence>
<evidence type="ECO:0000256" key="9">
    <source>
        <dbReference type="ARBA" id="ARBA00022679"/>
    </source>
</evidence>
<evidence type="ECO:0000256" key="14">
    <source>
        <dbReference type="ARBA" id="ARBA00022840"/>
    </source>
</evidence>
<evidence type="ECO:0000259" key="23">
    <source>
        <dbReference type="SMART" id="SM00090"/>
    </source>
</evidence>
<evidence type="ECO:0000256" key="13">
    <source>
        <dbReference type="ARBA" id="ARBA00022801"/>
    </source>
</evidence>
<dbReference type="GO" id="GO:0046872">
    <property type="term" value="F:metal ion binding"/>
    <property type="evidence" value="ECO:0007669"/>
    <property type="project" value="UniProtKB-KW"/>
</dbReference>
<evidence type="ECO:0000313" key="25">
    <source>
        <dbReference type="Proteomes" id="UP001165082"/>
    </source>
</evidence>
<dbReference type="CDD" id="cd05147">
    <property type="entry name" value="RIO1_euk"/>
    <property type="match status" value="1"/>
</dbReference>
<keyword evidence="12 18" id="KW-0418">Kinase</keyword>
<organism evidence="24 25">
    <name type="scientific">Triparma retinervis</name>
    <dbReference type="NCBI Taxonomy" id="2557542"/>
    <lineage>
        <taxon>Eukaryota</taxon>
        <taxon>Sar</taxon>
        <taxon>Stramenopiles</taxon>
        <taxon>Ochrophyta</taxon>
        <taxon>Bolidophyceae</taxon>
        <taxon>Parmales</taxon>
        <taxon>Triparmaceae</taxon>
        <taxon>Triparma</taxon>
    </lineage>
</organism>
<dbReference type="SMART" id="SM00090">
    <property type="entry name" value="RIO"/>
    <property type="match status" value="1"/>
</dbReference>
<dbReference type="AlphaFoldDB" id="A0A9W7CKS2"/>
<dbReference type="SUPFAM" id="SSF56112">
    <property type="entry name" value="Protein kinase-like (PK-like)"/>
    <property type="match status" value="1"/>
</dbReference>
<keyword evidence="14 18" id="KW-0067">ATP-binding</keyword>
<evidence type="ECO:0000256" key="15">
    <source>
        <dbReference type="ARBA" id="ARBA00022842"/>
    </source>
</evidence>
<evidence type="ECO:0000256" key="3">
    <source>
        <dbReference type="ARBA" id="ARBA00009196"/>
    </source>
</evidence>
<dbReference type="InterPro" id="IPR018934">
    <property type="entry name" value="RIO_dom"/>
</dbReference>
<dbReference type="Proteomes" id="UP001165082">
    <property type="component" value="Unassembled WGS sequence"/>
</dbReference>
<dbReference type="InterPro" id="IPR000687">
    <property type="entry name" value="RIO_kinase"/>
</dbReference>
<feature type="region of interest" description="Disordered" evidence="22">
    <location>
        <begin position="486"/>
        <end position="578"/>
    </location>
</feature>
<evidence type="ECO:0000256" key="12">
    <source>
        <dbReference type="ARBA" id="ARBA00022777"/>
    </source>
</evidence>
<evidence type="ECO:0000256" key="6">
    <source>
        <dbReference type="ARBA" id="ARBA00022490"/>
    </source>
</evidence>
<feature type="active site" description="Proton acceptor" evidence="19">
    <location>
        <position position="307"/>
    </location>
</feature>
<dbReference type="EC" id="2.7.11.1" evidence="4 18"/>
<sequence>MSQFADADDDDDVFVKMMQSKLTSAQPQPSPKGTLTAAPISPLSVSSTANKAEAQVESDVTYAYCENEYEDDEDVEFDYMEDELRGERSSNFASSSSSLNVPTKSFNVSHKTSNSVQKMQSMETTKQSKHTGRDDRATSEGVLDPRTRLMLFKLLSNGTLSKIDGCLSTGKEANVYYAEGKGGAAEPLAIKIYKTSILVFKDRERYVSGEHRYRKGYAKSNPRKMVTMWAEKEFRNYNRIHSANIPTPKPMLLKNHVLVMEFLGKDMWASPRLKDANLSEKRQRQAYIEMVLLLRHMYQRANLVHGDFSEFNTLWHNNMVYVIDVSQSVESDHPSALDFLRKDIQNTNDFFKKSLDVMSTRQLFEFVTSTIIGDTEQEENLALDKIMRDCEAEYEMNRSATVEERLKLKQEKESAEVVFMSQFLPRSLSQVNEAELQRMADGEREDDYIKAVAMLTGNKDVVDKLGGGGGVALQVGQVKSVKFQQGETGVVEGDGGVGGDDGNSSEESCSEDYDSDDEPRFVKVPMTPEQLEARKLAKREERRKNKEEVKAAQALKRTTKMKKKDKRRQISKSKGKKR</sequence>
<comment type="caution">
    <text evidence="24">The sequence shown here is derived from an EMBL/GenBank/DDBJ whole genome shotgun (WGS) entry which is preliminary data.</text>
</comment>
<feature type="binding site" evidence="20">
    <location>
        <position position="263"/>
    </location>
    <ligand>
        <name>ATP</name>
        <dbReference type="ChEBI" id="CHEBI:30616"/>
    </ligand>
</feature>
<evidence type="ECO:0000256" key="18">
    <source>
        <dbReference type="PIRNR" id="PIRNR038147"/>
    </source>
</evidence>
<keyword evidence="10" id="KW-0479">Metal-binding</keyword>
<evidence type="ECO:0000256" key="4">
    <source>
        <dbReference type="ARBA" id="ARBA00012513"/>
    </source>
</evidence>
<feature type="compositionally biased region" description="Basic and acidic residues" evidence="22">
    <location>
        <begin position="531"/>
        <end position="550"/>
    </location>
</feature>
<dbReference type="InterPro" id="IPR017407">
    <property type="entry name" value="Ser/Thr_kinase_Rio1"/>
</dbReference>
<dbReference type="FunFam" id="3.30.200.20:FF:000148">
    <property type="entry name" value="Serine/threonine-protein kinase RIO1"/>
    <property type="match status" value="1"/>
</dbReference>
<dbReference type="EMBL" id="BRXZ01000257">
    <property type="protein sequence ID" value="GMI08287.1"/>
    <property type="molecule type" value="Genomic_DNA"/>
</dbReference>
<dbReference type="PROSITE" id="PS01245">
    <property type="entry name" value="RIO1"/>
    <property type="match status" value="1"/>
</dbReference>
<comment type="subcellular location">
    <subcellularLocation>
        <location evidence="2">Cytoplasm</location>
    </subcellularLocation>
</comment>
<evidence type="ECO:0000256" key="21">
    <source>
        <dbReference type="PIRSR" id="PIRSR038147-3"/>
    </source>
</evidence>
<feature type="compositionally biased region" description="Polar residues" evidence="22">
    <location>
        <begin position="99"/>
        <end position="125"/>
    </location>
</feature>
<keyword evidence="7" id="KW-0690">Ribosome biogenesis</keyword>
<keyword evidence="11 18" id="KW-0547">Nucleotide-binding</keyword>
<accession>A0A9W7CKS2</accession>
<dbReference type="Gene3D" id="3.30.200.20">
    <property type="entry name" value="Phosphorylase Kinase, domain 1"/>
    <property type="match status" value="1"/>
</dbReference>
<evidence type="ECO:0000256" key="17">
    <source>
        <dbReference type="ARBA" id="ARBA00048679"/>
    </source>
</evidence>
<dbReference type="InterPro" id="IPR011009">
    <property type="entry name" value="Kinase-like_dom_sf"/>
</dbReference>
<evidence type="ECO:0000256" key="19">
    <source>
        <dbReference type="PIRSR" id="PIRSR038147-1"/>
    </source>
</evidence>
<evidence type="ECO:0000256" key="2">
    <source>
        <dbReference type="ARBA" id="ARBA00004496"/>
    </source>
</evidence>
<evidence type="ECO:0000256" key="20">
    <source>
        <dbReference type="PIRSR" id="PIRSR038147-2"/>
    </source>
</evidence>
<feature type="binding site" evidence="20">
    <location>
        <position position="191"/>
    </location>
    <ligand>
        <name>ATP</name>
        <dbReference type="ChEBI" id="CHEBI:30616"/>
    </ligand>
</feature>
<keyword evidence="25" id="KW-1185">Reference proteome</keyword>
<proteinExistence type="inferred from homology"/>
<name>A0A9W7CKS2_9STRA</name>
<feature type="compositionally biased region" description="Basic residues" evidence="22">
    <location>
        <begin position="557"/>
        <end position="578"/>
    </location>
</feature>
<feature type="binding site" evidence="21">
    <location>
        <position position="312"/>
    </location>
    <ligand>
        <name>Mg(2+)</name>
        <dbReference type="ChEBI" id="CHEBI:18420"/>
    </ligand>
</feature>
<keyword evidence="9 18" id="KW-0808">Transferase</keyword>
<dbReference type="Gene3D" id="1.10.510.10">
    <property type="entry name" value="Transferase(Phosphotransferase) domain 1"/>
    <property type="match status" value="1"/>
</dbReference>
<comment type="cofactor">
    <cofactor evidence="1 21">
        <name>Mg(2+)</name>
        <dbReference type="ChEBI" id="CHEBI:18420"/>
    </cofactor>
</comment>
<dbReference type="PANTHER" id="PTHR45723">
    <property type="entry name" value="SERINE/THREONINE-PROTEIN KINASE RIO1"/>
    <property type="match status" value="1"/>
</dbReference>
<evidence type="ECO:0000256" key="22">
    <source>
        <dbReference type="SAM" id="MobiDB-lite"/>
    </source>
</evidence>
<keyword evidence="13" id="KW-0378">Hydrolase</keyword>
<keyword evidence="15" id="KW-0460">Magnesium</keyword>
<dbReference type="GO" id="GO:0004674">
    <property type="term" value="F:protein serine/threonine kinase activity"/>
    <property type="evidence" value="ECO:0007669"/>
    <property type="project" value="UniProtKB-KW"/>
</dbReference>
<evidence type="ECO:0000256" key="7">
    <source>
        <dbReference type="ARBA" id="ARBA00022517"/>
    </source>
</evidence>
<evidence type="ECO:0000256" key="11">
    <source>
        <dbReference type="ARBA" id="ARBA00022741"/>
    </source>
</evidence>
<evidence type="ECO:0000256" key="1">
    <source>
        <dbReference type="ARBA" id="ARBA00001946"/>
    </source>
</evidence>
<comment type="catalytic activity">
    <reaction evidence="17 18">
        <text>L-seryl-[protein] + ATP = O-phospho-L-seryl-[protein] + ADP + H(+)</text>
        <dbReference type="Rhea" id="RHEA:17989"/>
        <dbReference type="Rhea" id="RHEA-COMP:9863"/>
        <dbReference type="Rhea" id="RHEA-COMP:11604"/>
        <dbReference type="ChEBI" id="CHEBI:15378"/>
        <dbReference type="ChEBI" id="CHEBI:29999"/>
        <dbReference type="ChEBI" id="CHEBI:30616"/>
        <dbReference type="ChEBI" id="CHEBI:83421"/>
        <dbReference type="ChEBI" id="CHEBI:456216"/>
        <dbReference type="EC" id="2.7.11.1"/>
    </reaction>
</comment>
<feature type="domain" description="RIO kinase" evidence="23">
    <location>
        <begin position="132"/>
        <end position="369"/>
    </location>
</feature>
<protein>
    <recommendedName>
        <fullName evidence="5 18">Serine/threonine-protein kinase RIO1</fullName>
        <ecNumber evidence="4 18">2.7.11.1</ecNumber>
    </recommendedName>
</protein>
<feature type="compositionally biased region" description="Acidic residues" evidence="22">
    <location>
        <begin position="1"/>
        <end position="12"/>
    </location>
</feature>
<feature type="compositionally biased region" description="Gly residues" evidence="22">
    <location>
        <begin position="492"/>
        <end position="501"/>
    </location>
</feature>
<feature type="compositionally biased region" description="Polar residues" evidence="22">
    <location>
        <begin position="20"/>
        <end position="33"/>
    </location>
</feature>
<evidence type="ECO:0000313" key="24">
    <source>
        <dbReference type="EMBL" id="GMI08287.1"/>
    </source>
</evidence>
<dbReference type="PIRSF" id="PIRSF038147">
    <property type="entry name" value="Ser/Thr_PK_RIO1"/>
    <property type="match status" value="1"/>
</dbReference>
<dbReference type="GO" id="GO:0042254">
    <property type="term" value="P:ribosome biogenesis"/>
    <property type="evidence" value="ECO:0007669"/>
    <property type="project" value="UniProtKB-KW"/>
</dbReference>
<feature type="region of interest" description="Disordered" evidence="22">
    <location>
        <begin position="88"/>
        <end position="139"/>
    </location>
</feature>
<dbReference type="Pfam" id="PF01163">
    <property type="entry name" value="RIO1"/>
    <property type="match status" value="1"/>
</dbReference>